<dbReference type="RefSeq" id="WP_066060256.1">
    <property type="nucleotide sequence ID" value="NZ_CP013015.1"/>
</dbReference>
<protein>
    <submittedName>
        <fullName evidence="1">Uncharacterized protein</fullName>
    </submittedName>
</protein>
<dbReference type="OrthoDB" id="9964687at2"/>
<proteinExistence type="predicted"/>
<name>A0A7U4QIF2_DESA2</name>
<dbReference type="KEGG" id="daw:HS1_000131"/>
<reference evidence="1 2" key="1">
    <citation type="submission" date="2015-10" db="EMBL/GenBank/DDBJ databases">
        <title>Candidatus Desulfofervidus auxilii, a hydrogenotrophic sulfate-reducing bacterium involved in the thermophilic anaerobic oxidation of methane.</title>
        <authorList>
            <person name="Krukenberg V."/>
            <person name="Richter M."/>
            <person name="Wegener G."/>
        </authorList>
    </citation>
    <scope>NUCLEOTIDE SEQUENCE [LARGE SCALE GENOMIC DNA]</scope>
    <source>
        <strain evidence="1 2">HS1</strain>
    </source>
</reference>
<sequence length="364" mass="41907">MDKKEKSPEISLEEWEKELNEEVASFQDILVEETTQKESLPSSFQEKLESFIQSKDKTLGEEIISDCKELFSRVDKHTQTYLKMLENMTRALLKFENISELFTTMTDKLPLILSSETKPSEKEGLIQDFYRQYQDLKTQSPSPTFSETPSERPKEIKVLTEKIIETVETKLHEINIKIEENQRILQRLIASSERIPSPEETPIKLPETSETEEIEEVPFYLIGIGEERFALPTEVVINVYKISSKKAKKLVQKPLIKFGQIGSFLNPITKGLTGELKEKKKGELENMFLNVLQPETDTEGEYHAAVVVKIPDMENYGVIFVNQPLKEVIKGRKMEDKIETSEGNFPALDVKSLWLKKQVEFGLI</sequence>
<organism evidence="1 2">
    <name type="scientific">Desulfofervidus auxilii</name>
    <dbReference type="NCBI Taxonomy" id="1621989"/>
    <lineage>
        <taxon>Bacteria</taxon>
        <taxon>Pseudomonadati</taxon>
        <taxon>Thermodesulfobacteriota</taxon>
        <taxon>Candidatus Desulfofervidia</taxon>
        <taxon>Candidatus Desulfofervidales</taxon>
        <taxon>Candidatus Desulfofervidaceae</taxon>
        <taxon>Candidatus Desulfofervidus</taxon>
    </lineage>
</organism>
<dbReference type="Proteomes" id="UP000070560">
    <property type="component" value="Chromosome"/>
</dbReference>
<dbReference type="AlphaFoldDB" id="A0A7U4QIF2"/>
<accession>A0A7U4QIF2</accession>
<evidence type="ECO:0000313" key="1">
    <source>
        <dbReference type="EMBL" id="AMM39937.1"/>
    </source>
</evidence>
<gene>
    <name evidence="1" type="ORF">HS1_000131</name>
</gene>
<keyword evidence="2" id="KW-1185">Reference proteome</keyword>
<evidence type="ECO:0000313" key="2">
    <source>
        <dbReference type="Proteomes" id="UP000070560"/>
    </source>
</evidence>
<dbReference type="EMBL" id="CP013015">
    <property type="protein sequence ID" value="AMM39937.1"/>
    <property type="molecule type" value="Genomic_DNA"/>
</dbReference>